<evidence type="ECO:0000313" key="3">
    <source>
        <dbReference type="Proteomes" id="UP000789390"/>
    </source>
</evidence>
<dbReference type="EMBL" id="CAKKLH010000018">
    <property type="protein sequence ID" value="CAH0099415.1"/>
    <property type="molecule type" value="Genomic_DNA"/>
</dbReference>
<keyword evidence="1" id="KW-1133">Transmembrane helix</keyword>
<name>A0A8J2WAG5_9CRUS</name>
<keyword evidence="1" id="KW-0472">Membrane</keyword>
<dbReference type="Proteomes" id="UP000789390">
    <property type="component" value="Unassembled WGS sequence"/>
</dbReference>
<evidence type="ECO:0000313" key="2">
    <source>
        <dbReference type="EMBL" id="CAH0099415.1"/>
    </source>
</evidence>
<sequence>MRKDGDEIAPCACCMDDRGWSCILLANIVFGVIAGCIAALIVTQTGLITYFKPTPYNPPNTTFTVDYLWQGVRYDFYKNKETYKNAKKICEFHNTSLLVFDSKEEEKELDCYLNVKNNAEEEQLSIWMNETFVFGGEMMYVRPASFFSDSREAVISKTNEIIEENGCDVQENFSENQALWMDDQQNSKVETTYNIEKLYGNNGLRSPKQDSTNGCWNFLRYNLAKEKRNFFICRSYQAAQGTSSLATYSQQNQLFSKMYC</sequence>
<dbReference type="Gene3D" id="3.10.100.10">
    <property type="entry name" value="Mannose-Binding Protein A, subunit A"/>
    <property type="match status" value="1"/>
</dbReference>
<comment type="caution">
    <text evidence="2">The sequence shown here is derived from an EMBL/GenBank/DDBJ whole genome shotgun (WGS) entry which is preliminary data.</text>
</comment>
<dbReference type="SUPFAM" id="SSF56436">
    <property type="entry name" value="C-type lectin-like"/>
    <property type="match status" value="1"/>
</dbReference>
<feature type="transmembrane region" description="Helical" evidence="1">
    <location>
        <begin position="20"/>
        <end position="42"/>
    </location>
</feature>
<proteinExistence type="predicted"/>
<evidence type="ECO:0008006" key="4">
    <source>
        <dbReference type="Google" id="ProtNLM"/>
    </source>
</evidence>
<organism evidence="2 3">
    <name type="scientific">Daphnia galeata</name>
    <dbReference type="NCBI Taxonomy" id="27404"/>
    <lineage>
        <taxon>Eukaryota</taxon>
        <taxon>Metazoa</taxon>
        <taxon>Ecdysozoa</taxon>
        <taxon>Arthropoda</taxon>
        <taxon>Crustacea</taxon>
        <taxon>Branchiopoda</taxon>
        <taxon>Diplostraca</taxon>
        <taxon>Cladocera</taxon>
        <taxon>Anomopoda</taxon>
        <taxon>Daphniidae</taxon>
        <taxon>Daphnia</taxon>
    </lineage>
</organism>
<keyword evidence="1" id="KW-0812">Transmembrane</keyword>
<accession>A0A8J2WAG5</accession>
<protein>
    <recommendedName>
        <fullName evidence="4">C-type lectin domain-containing protein</fullName>
    </recommendedName>
</protein>
<dbReference type="InterPro" id="IPR016186">
    <property type="entry name" value="C-type_lectin-like/link_sf"/>
</dbReference>
<dbReference type="OrthoDB" id="6361203at2759"/>
<evidence type="ECO:0000256" key="1">
    <source>
        <dbReference type="SAM" id="Phobius"/>
    </source>
</evidence>
<dbReference type="AlphaFoldDB" id="A0A8J2WAG5"/>
<gene>
    <name evidence="2" type="ORF">DGAL_LOCUS1549</name>
</gene>
<reference evidence="2" key="1">
    <citation type="submission" date="2021-11" db="EMBL/GenBank/DDBJ databases">
        <authorList>
            <person name="Schell T."/>
        </authorList>
    </citation>
    <scope>NUCLEOTIDE SEQUENCE</scope>
    <source>
        <strain evidence="2">M5</strain>
    </source>
</reference>
<keyword evidence="3" id="KW-1185">Reference proteome</keyword>
<dbReference type="InterPro" id="IPR016187">
    <property type="entry name" value="CTDL_fold"/>
</dbReference>